<comment type="caution">
    <text evidence="7">The sequence shown here is derived from an EMBL/GenBank/DDBJ whole genome shotgun (WGS) entry which is preliminary data.</text>
</comment>
<accession>A0A2A2IF73</accession>
<dbReference type="Pfam" id="PF01121">
    <property type="entry name" value="CoaE"/>
    <property type="match status" value="1"/>
</dbReference>
<dbReference type="RefSeq" id="WP_095655011.1">
    <property type="nucleotide sequence ID" value="NZ_NPOA01000004.1"/>
</dbReference>
<comment type="function">
    <text evidence="5">Catalyzes the phosphorylation of the 3'-hydroxyl group of dephosphocoenzyme A to form coenzyme A.</text>
</comment>
<dbReference type="Gene3D" id="3.40.50.300">
    <property type="entry name" value="P-loop containing nucleotide triphosphate hydrolases"/>
    <property type="match status" value="1"/>
</dbReference>
<dbReference type="GO" id="GO:0015937">
    <property type="term" value="P:coenzyme A biosynthetic process"/>
    <property type="evidence" value="ECO:0007669"/>
    <property type="project" value="UniProtKB-UniRule"/>
</dbReference>
<dbReference type="NCBIfam" id="TIGR00152">
    <property type="entry name" value="dephospho-CoA kinase"/>
    <property type="match status" value="1"/>
</dbReference>
<comment type="subcellular location">
    <subcellularLocation>
        <location evidence="5">Cytoplasm</location>
    </subcellularLocation>
</comment>
<comment type="catalytic activity">
    <reaction evidence="5">
        <text>3'-dephospho-CoA + ATP = ADP + CoA + H(+)</text>
        <dbReference type="Rhea" id="RHEA:18245"/>
        <dbReference type="ChEBI" id="CHEBI:15378"/>
        <dbReference type="ChEBI" id="CHEBI:30616"/>
        <dbReference type="ChEBI" id="CHEBI:57287"/>
        <dbReference type="ChEBI" id="CHEBI:57328"/>
        <dbReference type="ChEBI" id="CHEBI:456216"/>
        <dbReference type="EC" id="2.7.1.24"/>
    </reaction>
</comment>
<dbReference type="InterPro" id="IPR001977">
    <property type="entry name" value="Depp_CoAkinase"/>
</dbReference>
<dbReference type="Proteomes" id="UP000218887">
    <property type="component" value="Unassembled WGS sequence"/>
</dbReference>
<reference evidence="7 8" key="1">
    <citation type="submission" date="2017-08" db="EMBL/GenBank/DDBJ databases">
        <title>Virgibacillus indicus sp. nov. and Virgibacillus profoundi sp. nov, two moderately halophilic bacteria isolated from marine sediment by using the Microfluidic Streak Plate.</title>
        <authorList>
            <person name="Xu B."/>
            <person name="Hu B."/>
            <person name="Wang J."/>
            <person name="Zhu Y."/>
            <person name="Huang L."/>
            <person name="Du W."/>
            <person name="Huang Y."/>
        </authorList>
    </citation>
    <scope>NUCLEOTIDE SEQUENCE [LARGE SCALE GENOMIC DNA]</scope>
    <source>
        <strain evidence="7 8">IO3-P3-H5</strain>
    </source>
</reference>
<sequence>MTLVIGLTGSIASGKSTVSLMFDDFKIPVVDADKISREVVNPGEQAYESIINTFGREILLEDNTLDRKKLGAIIFADDNKRKLLNEIVHPAVRENMLKQRDAYVNAEANCVVLDIPLLFESKLSHFVDKIVVVYVDEEVQLDRLMKRDGYSEEEAKQRIKSQISVKEKAQLADAVIDNNGTKNESYEQLKALLKEWNAI</sequence>
<keyword evidence="3 5" id="KW-0067">ATP-binding</keyword>
<keyword evidence="5" id="KW-0963">Cytoplasm</keyword>
<evidence type="ECO:0000256" key="4">
    <source>
        <dbReference type="ARBA" id="ARBA00022993"/>
    </source>
</evidence>
<dbReference type="FunFam" id="3.40.50.300:FF:000485">
    <property type="entry name" value="Dephospho-CoA kinase CAB5"/>
    <property type="match status" value="1"/>
</dbReference>
<dbReference type="EMBL" id="NPOA01000004">
    <property type="protein sequence ID" value="PAV30409.1"/>
    <property type="molecule type" value="Genomic_DNA"/>
</dbReference>
<evidence type="ECO:0000256" key="5">
    <source>
        <dbReference type="HAMAP-Rule" id="MF_00376"/>
    </source>
</evidence>
<dbReference type="AlphaFoldDB" id="A0A2A2IF73"/>
<keyword evidence="4 5" id="KW-0173">Coenzyme A biosynthesis</keyword>
<dbReference type="OrthoDB" id="9812943at2"/>
<dbReference type="GO" id="GO:0005524">
    <property type="term" value="F:ATP binding"/>
    <property type="evidence" value="ECO:0007669"/>
    <property type="project" value="UniProtKB-UniRule"/>
</dbReference>
<dbReference type="CDD" id="cd02022">
    <property type="entry name" value="DPCK"/>
    <property type="match status" value="1"/>
</dbReference>
<feature type="binding site" evidence="5">
    <location>
        <begin position="12"/>
        <end position="17"/>
    </location>
    <ligand>
        <name>ATP</name>
        <dbReference type="ChEBI" id="CHEBI:30616"/>
    </ligand>
</feature>
<comment type="pathway">
    <text evidence="5">Cofactor biosynthesis; coenzyme A biosynthesis; CoA from (R)-pantothenate: step 5/5.</text>
</comment>
<keyword evidence="2 5" id="KW-0547">Nucleotide-binding</keyword>
<evidence type="ECO:0000256" key="1">
    <source>
        <dbReference type="ARBA" id="ARBA00009018"/>
    </source>
</evidence>
<gene>
    <name evidence="5" type="primary">coaE</name>
    <name evidence="7" type="ORF">CIL05_08020</name>
</gene>
<evidence type="ECO:0000256" key="2">
    <source>
        <dbReference type="ARBA" id="ARBA00022741"/>
    </source>
</evidence>
<keyword evidence="5" id="KW-0808">Transferase</keyword>
<comment type="similarity">
    <text evidence="1 5">Belongs to the CoaE family.</text>
</comment>
<keyword evidence="8" id="KW-1185">Reference proteome</keyword>
<evidence type="ECO:0000313" key="7">
    <source>
        <dbReference type="EMBL" id="PAV30409.1"/>
    </source>
</evidence>
<protein>
    <recommendedName>
        <fullName evidence="5 6">Dephospho-CoA kinase</fullName>
        <ecNumber evidence="5 6">2.7.1.24</ecNumber>
    </recommendedName>
    <alternativeName>
        <fullName evidence="5">Dephosphocoenzyme A kinase</fullName>
    </alternativeName>
</protein>
<dbReference type="PANTHER" id="PTHR10695:SF46">
    <property type="entry name" value="BIFUNCTIONAL COENZYME A SYNTHASE-RELATED"/>
    <property type="match status" value="1"/>
</dbReference>
<evidence type="ECO:0000313" key="8">
    <source>
        <dbReference type="Proteomes" id="UP000218887"/>
    </source>
</evidence>
<dbReference type="PROSITE" id="PS51219">
    <property type="entry name" value="DPCK"/>
    <property type="match status" value="1"/>
</dbReference>
<dbReference type="InterPro" id="IPR027417">
    <property type="entry name" value="P-loop_NTPase"/>
</dbReference>
<evidence type="ECO:0000256" key="6">
    <source>
        <dbReference type="NCBIfam" id="TIGR00152"/>
    </source>
</evidence>
<dbReference type="SUPFAM" id="SSF52540">
    <property type="entry name" value="P-loop containing nucleoside triphosphate hydrolases"/>
    <property type="match status" value="1"/>
</dbReference>
<proteinExistence type="inferred from homology"/>
<dbReference type="PANTHER" id="PTHR10695">
    <property type="entry name" value="DEPHOSPHO-COA KINASE-RELATED"/>
    <property type="match status" value="1"/>
</dbReference>
<evidence type="ECO:0000256" key="3">
    <source>
        <dbReference type="ARBA" id="ARBA00022840"/>
    </source>
</evidence>
<organism evidence="7 8">
    <name type="scientific">Virgibacillus profundi</name>
    <dbReference type="NCBI Taxonomy" id="2024555"/>
    <lineage>
        <taxon>Bacteria</taxon>
        <taxon>Bacillati</taxon>
        <taxon>Bacillota</taxon>
        <taxon>Bacilli</taxon>
        <taxon>Bacillales</taxon>
        <taxon>Bacillaceae</taxon>
        <taxon>Virgibacillus</taxon>
    </lineage>
</organism>
<dbReference type="GO" id="GO:0005737">
    <property type="term" value="C:cytoplasm"/>
    <property type="evidence" value="ECO:0007669"/>
    <property type="project" value="UniProtKB-SubCell"/>
</dbReference>
<name>A0A2A2IF73_9BACI</name>
<keyword evidence="5 7" id="KW-0418">Kinase</keyword>
<dbReference type="EC" id="2.7.1.24" evidence="5 6"/>
<dbReference type="GO" id="GO:0004140">
    <property type="term" value="F:dephospho-CoA kinase activity"/>
    <property type="evidence" value="ECO:0007669"/>
    <property type="project" value="UniProtKB-UniRule"/>
</dbReference>
<dbReference type="HAMAP" id="MF_00376">
    <property type="entry name" value="Dephospho_CoA_kinase"/>
    <property type="match status" value="1"/>
</dbReference>
<dbReference type="UniPathway" id="UPA00241">
    <property type="reaction ID" value="UER00356"/>
</dbReference>